<gene>
    <name evidence="1" type="ORF">SAMN05661077_1873</name>
</gene>
<organism evidence="1 2">
    <name type="scientific">Thiohalorhabdus denitrificans</name>
    <dbReference type="NCBI Taxonomy" id="381306"/>
    <lineage>
        <taxon>Bacteria</taxon>
        <taxon>Pseudomonadati</taxon>
        <taxon>Pseudomonadota</taxon>
        <taxon>Gammaproteobacteria</taxon>
        <taxon>Thiohalorhabdales</taxon>
        <taxon>Thiohalorhabdaceae</taxon>
        <taxon>Thiohalorhabdus</taxon>
    </lineage>
</organism>
<accession>A0A0P9GLR4</accession>
<dbReference type="EMBL" id="FMUN01000005">
    <property type="protein sequence ID" value="SCY36037.1"/>
    <property type="molecule type" value="Genomic_DNA"/>
</dbReference>
<sequence>MVRRIAQGLRDGGFNEVLADGVDGFEIPDPIGGRVPDVLAQGHRLHIYEVETEETLGSEETRLQWQAFDRFVRKDDNAHFVIVVPRGLRLKAEAQKNYYQLSAEVREEDFAEE</sequence>
<name>A0A0P9GLR4_9GAMM</name>
<evidence type="ECO:0000313" key="1">
    <source>
        <dbReference type="EMBL" id="SCY36037.1"/>
    </source>
</evidence>
<dbReference type="Proteomes" id="UP000183104">
    <property type="component" value="Unassembled WGS sequence"/>
</dbReference>
<dbReference type="RefSeq" id="WP_054965424.1">
    <property type="nucleotide sequence ID" value="NZ_FMUN01000005.1"/>
</dbReference>
<evidence type="ECO:0000313" key="2">
    <source>
        <dbReference type="Proteomes" id="UP000183104"/>
    </source>
</evidence>
<proteinExistence type="predicted"/>
<protein>
    <submittedName>
        <fullName evidence="1">Uncharacterized protein</fullName>
    </submittedName>
</protein>
<reference evidence="2" key="1">
    <citation type="submission" date="2016-10" db="EMBL/GenBank/DDBJ databases">
        <authorList>
            <person name="Varghese N."/>
        </authorList>
    </citation>
    <scope>NUCLEOTIDE SEQUENCE [LARGE SCALE GENOMIC DNA]</scope>
    <source>
        <strain evidence="2">HL 19</strain>
    </source>
</reference>
<keyword evidence="2" id="KW-1185">Reference proteome</keyword>
<dbReference type="AlphaFoldDB" id="A0A0P9GLR4"/>
<dbReference type="STRING" id="381306.AN478_04515"/>